<evidence type="ECO:0000256" key="7">
    <source>
        <dbReference type="ARBA" id="ARBA00022723"/>
    </source>
</evidence>
<keyword evidence="8" id="KW-0256">Endoplasmic reticulum</keyword>
<dbReference type="PRINTS" id="PR00465">
    <property type="entry name" value="EP450IV"/>
</dbReference>
<evidence type="ECO:0000256" key="2">
    <source>
        <dbReference type="ARBA" id="ARBA00004174"/>
    </source>
</evidence>
<evidence type="ECO:0000256" key="4">
    <source>
        <dbReference type="ARBA" id="ARBA00010617"/>
    </source>
</evidence>
<evidence type="ECO:0000256" key="12">
    <source>
        <dbReference type="ARBA" id="ARBA00023033"/>
    </source>
</evidence>
<dbReference type="PROSITE" id="PS00086">
    <property type="entry name" value="CYTOCHROME_P450"/>
    <property type="match status" value="1"/>
</dbReference>
<accession>A0A8C0WIQ1</accession>
<dbReference type="InterPro" id="IPR050705">
    <property type="entry name" value="Cytochrome_P450_3A"/>
</dbReference>
<comment type="similarity">
    <text evidence="4 16">Belongs to the cytochrome P450 family.</text>
</comment>
<comment type="catalytic activity">
    <reaction evidence="14">
        <text>an organic molecule + reduced [NADPH--hemoprotein reductase] + O2 = an alcohol + oxidized [NADPH--hemoprotein reductase] + H2O + H(+)</text>
        <dbReference type="Rhea" id="RHEA:17149"/>
        <dbReference type="Rhea" id="RHEA-COMP:11964"/>
        <dbReference type="Rhea" id="RHEA-COMP:11965"/>
        <dbReference type="ChEBI" id="CHEBI:15377"/>
        <dbReference type="ChEBI" id="CHEBI:15378"/>
        <dbReference type="ChEBI" id="CHEBI:15379"/>
        <dbReference type="ChEBI" id="CHEBI:30879"/>
        <dbReference type="ChEBI" id="CHEBI:57618"/>
        <dbReference type="ChEBI" id="CHEBI:58210"/>
        <dbReference type="ChEBI" id="CHEBI:142491"/>
        <dbReference type="EC" id="1.14.14.1"/>
    </reaction>
</comment>
<evidence type="ECO:0000256" key="10">
    <source>
        <dbReference type="ARBA" id="ARBA00023002"/>
    </source>
</evidence>
<evidence type="ECO:0000313" key="17">
    <source>
        <dbReference type="Ensembl" id="ENSCCNP00000010054.1"/>
    </source>
</evidence>
<name>A0A8C0WIQ1_CASCN</name>
<keyword evidence="9" id="KW-0492">Microsome</keyword>
<dbReference type="GO" id="GO:0016712">
    <property type="term" value="F:oxidoreductase activity, acting on paired donors, with incorporation or reduction of molecular oxygen, reduced flavin or flavoprotein as one donor, and incorporation of one atom of oxygen"/>
    <property type="evidence" value="ECO:0007669"/>
    <property type="project" value="UniProtKB-EC"/>
</dbReference>
<sequence>MTPLYFPFAPATYDALVQMEYLDMVVNETLRLYPIAGRLERLCKTDVEINGAFIPKGTVVMVPTYALHRDPKLWQEPEEFHPERFSKKNKDSIDPYIFMPFGNGPRNCLGMRFALMNMKVALIRVLQNFTFKPCKETQIPMKLSKQGFLQAEKPIVLKAVPRDGIISGA</sequence>
<dbReference type="GO" id="GO:0005789">
    <property type="term" value="C:endoplasmic reticulum membrane"/>
    <property type="evidence" value="ECO:0007669"/>
    <property type="project" value="UniProtKB-SubCell"/>
</dbReference>
<evidence type="ECO:0000256" key="5">
    <source>
        <dbReference type="ARBA" id="ARBA00012109"/>
    </source>
</evidence>
<evidence type="ECO:0000256" key="11">
    <source>
        <dbReference type="ARBA" id="ARBA00023004"/>
    </source>
</evidence>
<keyword evidence="11 15" id="KW-0408">Iron</keyword>
<dbReference type="Gene3D" id="1.10.630.10">
    <property type="entry name" value="Cytochrome P450"/>
    <property type="match status" value="1"/>
</dbReference>
<dbReference type="InterPro" id="IPR001128">
    <property type="entry name" value="Cyt_P450"/>
</dbReference>
<dbReference type="GO" id="GO:0044281">
    <property type="term" value="P:small molecule metabolic process"/>
    <property type="evidence" value="ECO:0007669"/>
    <property type="project" value="UniProtKB-ARBA"/>
</dbReference>
<dbReference type="SUPFAM" id="SSF48264">
    <property type="entry name" value="Cytochrome P450"/>
    <property type="match status" value="1"/>
</dbReference>
<dbReference type="Ensembl" id="ENSCCNT00000013229.1">
    <property type="protein sequence ID" value="ENSCCNP00000010054.1"/>
    <property type="gene ID" value="ENSCCNG00000000948.1"/>
</dbReference>
<keyword evidence="13" id="KW-0472">Membrane</keyword>
<organism evidence="17">
    <name type="scientific">Castor canadensis</name>
    <name type="common">American beaver</name>
    <dbReference type="NCBI Taxonomy" id="51338"/>
    <lineage>
        <taxon>Eukaryota</taxon>
        <taxon>Metazoa</taxon>
        <taxon>Chordata</taxon>
        <taxon>Craniata</taxon>
        <taxon>Vertebrata</taxon>
        <taxon>Euteleostomi</taxon>
        <taxon>Mammalia</taxon>
        <taxon>Eutheria</taxon>
        <taxon>Euarchontoglires</taxon>
        <taxon>Glires</taxon>
        <taxon>Rodentia</taxon>
        <taxon>Castorimorpha</taxon>
        <taxon>Castoridae</taxon>
        <taxon>Castor</taxon>
    </lineage>
</organism>
<dbReference type="InterPro" id="IPR036396">
    <property type="entry name" value="Cyt_P450_sf"/>
</dbReference>
<dbReference type="FunFam" id="1.10.630.10:FF:000182">
    <property type="entry name" value="Cytochrome P450 3A4"/>
    <property type="match status" value="1"/>
</dbReference>
<evidence type="ECO:0000256" key="16">
    <source>
        <dbReference type="RuleBase" id="RU000461"/>
    </source>
</evidence>
<dbReference type="AlphaFoldDB" id="A0A8C0WIQ1"/>
<dbReference type="GO" id="GO:0008202">
    <property type="term" value="P:steroid metabolic process"/>
    <property type="evidence" value="ECO:0007669"/>
    <property type="project" value="TreeGrafter"/>
</dbReference>
<evidence type="ECO:0000256" key="6">
    <source>
        <dbReference type="ARBA" id="ARBA00022617"/>
    </source>
</evidence>
<dbReference type="InterPro" id="IPR002403">
    <property type="entry name" value="Cyt_P450_E_grp-IV"/>
</dbReference>
<dbReference type="GO" id="GO:0050649">
    <property type="term" value="F:testosterone 6-beta-hydroxylase activity"/>
    <property type="evidence" value="ECO:0007669"/>
    <property type="project" value="TreeGrafter"/>
</dbReference>
<evidence type="ECO:0000256" key="15">
    <source>
        <dbReference type="PIRSR" id="PIRSR602403-1"/>
    </source>
</evidence>
<evidence type="ECO:0000256" key="13">
    <source>
        <dbReference type="ARBA" id="ARBA00023136"/>
    </source>
</evidence>
<keyword evidence="6 15" id="KW-0349">Heme</keyword>
<dbReference type="PRINTS" id="PR00385">
    <property type="entry name" value="P450"/>
</dbReference>
<evidence type="ECO:0000256" key="14">
    <source>
        <dbReference type="ARBA" id="ARBA00047827"/>
    </source>
</evidence>
<dbReference type="PANTHER" id="PTHR24302:SF38">
    <property type="entry name" value="CYTOCHROME P450 3A5"/>
    <property type="match status" value="1"/>
</dbReference>
<dbReference type="PANTHER" id="PTHR24302">
    <property type="entry name" value="CYTOCHROME P450 FAMILY 3"/>
    <property type="match status" value="1"/>
</dbReference>
<evidence type="ECO:0000256" key="1">
    <source>
        <dbReference type="ARBA" id="ARBA00001971"/>
    </source>
</evidence>
<dbReference type="EC" id="1.14.14.1" evidence="5"/>
<dbReference type="InterPro" id="IPR017972">
    <property type="entry name" value="Cyt_P450_CS"/>
</dbReference>
<protein>
    <recommendedName>
        <fullName evidence="5">unspecific monooxygenase</fullName>
        <ecNumber evidence="5">1.14.14.1</ecNumber>
    </recommendedName>
</protein>
<dbReference type="GO" id="GO:0005506">
    <property type="term" value="F:iron ion binding"/>
    <property type="evidence" value="ECO:0007669"/>
    <property type="project" value="InterPro"/>
</dbReference>
<feature type="binding site" description="axial binding residue" evidence="15">
    <location>
        <position position="108"/>
    </location>
    <ligand>
        <name>heme</name>
        <dbReference type="ChEBI" id="CHEBI:30413"/>
    </ligand>
    <ligandPart>
        <name>Fe</name>
        <dbReference type="ChEBI" id="CHEBI:18248"/>
    </ligandPart>
</feature>
<dbReference type="Pfam" id="PF00067">
    <property type="entry name" value="p450"/>
    <property type="match status" value="1"/>
</dbReference>
<keyword evidence="10 16" id="KW-0560">Oxidoreductase</keyword>
<comment type="cofactor">
    <cofactor evidence="1 15">
        <name>heme</name>
        <dbReference type="ChEBI" id="CHEBI:30413"/>
    </cofactor>
</comment>
<keyword evidence="12 16" id="KW-0503">Monooxygenase</keyword>
<dbReference type="GO" id="GO:0070989">
    <property type="term" value="P:oxidative demethylation"/>
    <property type="evidence" value="ECO:0007669"/>
    <property type="project" value="TreeGrafter"/>
</dbReference>
<keyword evidence="7 15" id="KW-0479">Metal-binding</keyword>
<dbReference type="GO" id="GO:0020037">
    <property type="term" value="F:heme binding"/>
    <property type="evidence" value="ECO:0007669"/>
    <property type="project" value="InterPro"/>
</dbReference>
<evidence type="ECO:0000256" key="8">
    <source>
        <dbReference type="ARBA" id="ARBA00022824"/>
    </source>
</evidence>
<comment type="subcellular location">
    <subcellularLocation>
        <location evidence="3">Endoplasmic reticulum membrane</location>
        <topology evidence="3">Peripheral membrane protein</topology>
    </subcellularLocation>
    <subcellularLocation>
        <location evidence="2">Microsome membrane</location>
        <topology evidence="2">Peripheral membrane protein</topology>
    </subcellularLocation>
</comment>
<proteinExistence type="inferred from homology"/>
<reference evidence="17" key="1">
    <citation type="submission" date="2023-09" db="UniProtKB">
        <authorList>
            <consortium name="Ensembl"/>
        </authorList>
    </citation>
    <scope>IDENTIFICATION</scope>
</reference>
<evidence type="ECO:0000256" key="9">
    <source>
        <dbReference type="ARBA" id="ARBA00022848"/>
    </source>
</evidence>
<evidence type="ECO:0000256" key="3">
    <source>
        <dbReference type="ARBA" id="ARBA00004406"/>
    </source>
</evidence>